<dbReference type="Gene3D" id="3.40.50.2300">
    <property type="match status" value="1"/>
</dbReference>
<protein>
    <submittedName>
        <fullName evidence="8">Uncharacterized protein</fullName>
    </submittedName>
</protein>
<dbReference type="InterPro" id="IPR013011">
    <property type="entry name" value="PTS_EIIB_2"/>
</dbReference>
<dbReference type="Proteomes" id="UP000076563">
    <property type="component" value="Unassembled WGS sequence"/>
</dbReference>
<dbReference type="GO" id="GO:0006355">
    <property type="term" value="P:regulation of DNA-templated transcription"/>
    <property type="evidence" value="ECO:0007669"/>
    <property type="project" value="InterPro"/>
</dbReference>
<dbReference type="InterPro" id="IPR011608">
    <property type="entry name" value="PRD"/>
</dbReference>
<comment type="caution">
    <text evidence="8">The sequence shown here is derived from an EMBL/GenBank/DDBJ whole genome shotgun (WGS) entry which is preliminary data.</text>
</comment>
<evidence type="ECO:0000256" key="3">
    <source>
        <dbReference type="ARBA" id="ARBA00023015"/>
    </source>
</evidence>
<dbReference type="eggNOG" id="COG3711">
    <property type="taxonomic scope" value="Bacteria"/>
</dbReference>
<evidence type="ECO:0000259" key="5">
    <source>
        <dbReference type="PROSITE" id="PS51094"/>
    </source>
</evidence>
<dbReference type="InterPro" id="IPR050661">
    <property type="entry name" value="BglG_antiterminators"/>
</dbReference>
<proteinExistence type="predicted"/>
<dbReference type="GO" id="GO:0008982">
    <property type="term" value="F:protein-N(PI)-phosphohistidine-sugar phosphotransferase activity"/>
    <property type="evidence" value="ECO:0007669"/>
    <property type="project" value="InterPro"/>
</dbReference>
<dbReference type="Gene3D" id="3.40.930.10">
    <property type="entry name" value="Mannitol-specific EII, Chain A"/>
    <property type="match status" value="1"/>
</dbReference>
<dbReference type="AlphaFoldDB" id="A0A163YU58"/>
<dbReference type="eggNOG" id="COG1762">
    <property type="taxonomic scope" value="Bacteria"/>
</dbReference>
<dbReference type="Gene3D" id="1.10.10.10">
    <property type="entry name" value="Winged helix-like DNA-binding domain superfamily/Winged helix DNA-binding domain"/>
    <property type="match status" value="1"/>
</dbReference>
<gene>
    <name evidence="8" type="ORF">AV654_12515</name>
</gene>
<dbReference type="InterPro" id="IPR002178">
    <property type="entry name" value="PTS_EIIA_type-2_dom"/>
</dbReference>
<evidence type="ECO:0000259" key="7">
    <source>
        <dbReference type="PROSITE" id="PS51372"/>
    </source>
</evidence>
<evidence type="ECO:0000256" key="4">
    <source>
        <dbReference type="ARBA" id="ARBA00023163"/>
    </source>
</evidence>
<dbReference type="Pfam" id="PF08279">
    <property type="entry name" value="HTH_11"/>
    <property type="match status" value="1"/>
</dbReference>
<evidence type="ECO:0000256" key="1">
    <source>
        <dbReference type="ARBA" id="ARBA00022679"/>
    </source>
</evidence>
<feature type="domain" description="PTS EIIA type-2" evidence="5">
    <location>
        <begin position="546"/>
        <end position="695"/>
    </location>
</feature>
<dbReference type="SUPFAM" id="SSF52794">
    <property type="entry name" value="PTS system IIB component-like"/>
    <property type="match status" value="1"/>
</dbReference>
<keyword evidence="9" id="KW-1185">Reference proteome</keyword>
<sequence>MEPRLTLNSRQKQMLALLLQASAPVTLKEMAGELGLSVRTMQRELEGISRRLVPFGVTLIKKTGVGLSVEGSEAARKQLLQQLSVSPSLKIFSPEERRHLLIRLLLTKREAVKLFYFSSKLDVTEATVSNDLDKLEPWLAKHRIALVRKPGLGVYIEADEKSIRAAMIDHLYEHLSQEQLMDMLSSYSLSFTNQRKLELSIRNHLLHFIDPGIIGQIEEIVRSSEMRRGYEMTDSAYVGFVVHIALAVQRLKSGENISIDAEALGKLKAAGEFKWAQQMAEELSARLDIDIPESEVGYITMHLLGAKGKRILATAGELQERGAEAYAARMIRIVENELKLTLENDPSLYEALLVHLEAAINRIRLHMEIRNPLLAHIRETYPDIFEAAAKASRYLQEELQAEVPEEEIGYLAMHFGAAVVRTKTISPQRFRVLLACSSGMGTSRLLAAQIGTSFPHVHIVDTVSLLHLEAAIHKHSPIDLIVSTVPFEHETHRVVVVHSFLEQDDIELIETHLHGLPLIGTTAREAYTEIEDTVMTVNRYGEGVVQLTNHLFFADGLEAASKRESIAAAAAFAGSVVPGIPAPQLEGDLLQREELGGIVVEESKLAMLHCRSTAVPVLMACVLRFAQPLSWQAPGQDADVRTVLLLLAPRSAPKEHIEMIGEISAMLIEEDFAETVAGAPFDLVQKELKSVIGQGYMNRTGVFFRGTQ</sequence>
<dbReference type="OrthoDB" id="9776005at2"/>
<dbReference type="SUPFAM" id="SSF63520">
    <property type="entry name" value="PTS-regulatory domain, PRD"/>
    <property type="match status" value="2"/>
</dbReference>
<keyword evidence="3" id="KW-0805">Transcription regulation</keyword>
<feature type="domain" description="PTS EIIB type-2" evidence="6">
    <location>
        <begin position="430"/>
        <end position="521"/>
    </location>
</feature>
<dbReference type="EMBL" id="LQRA01000048">
    <property type="protein sequence ID" value="KZE80328.1"/>
    <property type="molecule type" value="Genomic_DNA"/>
</dbReference>
<dbReference type="PANTHER" id="PTHR30185:SF18">
    <property type="entry name" value="TRANSCRIPTIONAL REGULATOR MTLR"/>
    <property type="match status" value="1"/>
</dbReference>
<evidence type="ECO:0000259" key="6">
    <source>
        <dbReference type="PROSITE" id="PS51099"/>
    </source>
</evidence>
<dbReference type="InterPro" id="IPR036388">
    <property type="entry name" value="WH-like_DNA-bd_sf"/>
</dbReference>
<dbReference type="InterPro" id="IPR036634">
    <property type="entry name" value="PRD_sf"/>
</dbReference>
<keyword evidence="4" id="KW-0804">Transcription</keyword>
<evidence type="ECO:0000256" key="2">
    <source>
        <dbReference type="ARBA" id="ARBA00022737"/>
    </source>
</evidence>
<dbReference type="GO" id="GO:0009401">
    <property type="term" value="P:phosphoenolpyruvate-dependent sugar phosphotransferase system"/>
    <property type="evidence" value="ECO:0007669"/>
    <property type="project" value="InterPro"/>
</dbReference>
<dbReference type="InterPro" id="IPR036095">
    <property type="entry name" value="PTS_EIIB-like_sf"/>
</dbReference>
<feature type="domain" description="PRD" evidence="7">
    <location>
        <begin position="318"/>
        <end position="425"/>
    </location>
</feature>
<evidence type="ECO:0000313" key="9">
    <source>
        <dbReference type="Proteomes" id="UP000076563"/>
    </source>
</evidence>
<dbReference type="RefSeq" id="WP_063180024.1">
    <property type="nucleotide sequence ID" value="NZ_LQRA01000048.1"/>
</dbReference>
<feature type="domain" description="PRD" evidence="7">
    <location>
        <begin position="208"/>
        <end position="313"/>
    </location>
</feature>
<dbReference type="Pfam" id="PF00359">
    <property type="entry name" value="PTS_EIIA_2"/>
    <property type="match status" value="1"/>
</dbReference>
<name>A0A163YU58_9BACL</name>
<dbReference type="CDD" id="cd05568">
    <property type="entry name" value="PTS_IIB_bgl_like"/>
    <property type="match status" value="1"/>
</dbReference>
<dbReference type="STRING" id="1007103.GCA_000213315_06122"/>
<keyword evidence="2" id="KW-0677">Repeat</keyword>
<dbReference type="SUPFAM" id="SSF55804">
    <property type="entry name" value="Phoshotransferase/anion transport protein"/>
    <property type="match status" value="1"/>
</dbReference>
<dbReference type="PROSITE" id="PS51372">
    <property type="entry name" value="PRD_2"/>
    <property type="match status" value="2"/>
</dbReference>
<dbReference type="PROSITE" id="PS51099">
    <property type="entry name" value="PTS_EIIB_TYPE_2"/>
    <property type="match status" value="1"/>
</dbReference>
<dbReference type="InterPro" id="IPR013196">
    <property type="entry name" value="HTH_11"/>
</dbReference>
<reference evidence="9" key="1">
    <citation type="submission" date="2016-01" db="EMBL/GenBank/DDBJ databases">
        <title>Draft genome of Chromobacterium sp. F49.</title>
        <authorList>
            <person name="Hong K.W."/>
        </authorList>
    </citation>
    <scope>NUCLEOTIDE SEQUENCE [LARGE SCALE GENOMIC DNA]</scope>
    <source>
        <strain evidence="9">M63</strain>
    </source>
</reference>
<keyword evidence="1" id="KW-0808">Transferase</keyword>
<dbReference type="Pfam" id="PF00874">
    <property type="entry name" value="PRD"/>
    <property type="match status" value="2"/>
</dbReference>
<evidence type="ECO:0000313" key="8">
    <source>
        <dbReference type="EMBL" id="KZE80328.1"/>
    </source>
</evidence>
<organism evidence="8 9">
    <name type="scientific">Paenibacillus elgii</name>
    <dbReference type="NCBI Taxonomy" id="189691"/>
    <lineage>
        <taxon>Bacteria</taxon>
        <taxon>Bacillati</taxon>
        <taxon>Bacillota</taxon>
        <taxon>Bacilli</taxon>
        <taxon>Bacillales</taxon>
        <taxon>Paenibacillaceae</taxon>
        <taxon>Paenibacillus</taxon>
    </lineage>
</organism>
<dbReference type="PROSITE" id="PS51094">
    <property type="entry name" value="PTS_EIIA_TYPE_2"/>
    <property type="match status" value="1"/>
</dbReference>
<dbReference type="InterPro" id="IPR016152">
    <property type="entry name" value="PTrfase/Anion_transptr"/>
</dbReference>
<accession>A0A163YU58</accession>
<dbReference type="Gene3D" id="1.10.1790.10">
    <property type="entry name" value="PRD domain"/>
    <property type="match status" value="2"/>
</dbReference>
<dbReference type="PANTHER" id="PTHR30185">
    <property type="entry name" value="CRYPTIC BETA-GLUCOSIDE BGL OPERON ANTITERMINATOR"/>
    <property type="match status" value="1"/>
</dbReference>